<evidence type="ECO:0000256" key="4">
    <source>
        <dbReference type="ARBA" id="ARBA00022679"/>
    </source>
</evidence>
<sequence length="215" mass="23827">MLPTPDVAADYEKVYEPAEDSFLLLDCLEQEKDYINTHYSSSPLVVEIGTGSGIVTTFMHQSIVPNGLFITTDVNPHACLASKATSLKNGGTPYLDSIRSDLTTALRDNIVDILIFNPPYVPAEEVPDIPKSEDAYEWLDLALLGGSDGMVVTDRLLESLGTILSPNGVAYILFCARNKPQQVVENMEQKGWQCEHIMTRKAGWEVLSVYRFKLL</sequence>
<dbReference type="EMBL" id="CDQK01000002">
    <property type="protein sequence ID" value="CEP21353.1"/>
    <property type="molecule type" value="Genomic_DNA"/>
</dbReference>
<evidence type="ECO:0000259" key="7">
    <source>
        <dbReference type="Pfam" id="PF05175"/>
    </source>
</evidence>
<gene>
    <name evidence="8" type="ORF">BN1211_1430</name>
</gene>
<keyword evidence="6" id="KW-0539">Nucleus</keyword>
<accession>A0A0H5C0S7</accession>
<dbReference type="GO" id="GO:0005634">
    <property type="term" value="C:nucleus"/>
    <property type="evidence" value="ECO:0007669"/>
    <property type="project" value="UniProtKB-SubCell"/>
</dbReference>
<organism evidence="8 9">
    <name type="scientific">Cyberlindnera jadinii (strain ATCC 18201 / CBS 1600 / BCRC 20928 / JCM 3617 / NBRC 0987 / NRRL Y-1542)</name>
    <name type="common">Torula yeast</name>
    <name type="synonym">Candida utilis</name>
    <dbReference type="NCBI Taxonomy" id="983966"/>
    <lineage>
        <taxon>Eukaryota</taxon>
        <taxon>Fungi</taxon>
        <taxon>Dikarya</taxon>
        <taxon>Ascomycota</taxon>
        <taxon>Saccharomycotina</taxon>
        <taxon>Saccharomycetes</taxon>
        <taxon>Phaffomycetales</taxon>
        <taxon>Phaffomycetaceae</taxon>
        <taxon>Cyberlindnera</taxon>
    </lineage>
</organism>
<dbReference type="GO" id="GO:0008757">
    <property type="term" value="F:S-adenosylmethionine-dependent methyltransferase activity"/>
    <property type="evidence" value="ECO:0007669"/>
    <property type="project" value="TreeGrafter"/>
</dbReference>
<name>A0A0H5C0S7_CYBJN</name>
<dbReference type="InterPro" id="IPR007848">
    <property type="entry name" value="Small_mtfrase_dom"/>
</dbReference>
<dbReference type="InterPro" id="IPR052190">
    <property type="entry name" value="Euk-Arch_PrmC-MTase"/>
</dbReference>
<dbReference type="FunFam" id="3.40.50.150:FF:000077">
    <property type="entry name" value="HemK methyltransferase family member 2"/>
    <property type="match status" value="1"/>
</dbReference>
<reference evidence="9" key="1">
    <citation type="journal article" date="2015" name="J. Biotechnol.">
        <title>The structure of the Cyberlindnera jadinii genome and its relation to Candida utilis analyzed by the occurrence of single nucleotide polymorphisms.</title>
        <authorList>
            <person name="Rupp O."/>
            <person name="Brinkrolf K."/>
            <person name="Buerth C."/>
            <person name="Kunigo M."/>
            <person name="Schneider J."/>
            <person name="Jaenicke S."/>
            <person name="Goesmann A."/>
            <person name="Puehler A."/>
            <person name="Jaeger K.-E."/>
            <person name="Ernst J.F."/>
        </authorList>
    </citation>
    <scope>NUCLEOTIDE SEQUENCE [LARGE SCALE GENOMIC DNA]</scope>
    <source>
        <strain evidence="9">ATCC 18201 / CBS 1600 / BCRC 20928 / JCM 3617 / NBRC 0987 / NRRL Y-1542</strain>
    </source>
</reference>
<dbReference type="AlphaFoldDB" id="A0A0H5C0S7"/>
<evidence type="ECO:0000313" key="8">
    <source>
        <dbReference type="EMBL" id="CEP21353.1"/>
    </source>
</evidence>
<dbReference type="InterPro" id="IPR004557">
    <property type="entry name" value="PrmC-related"/>
</dbReference>
<dbReference type="GO" id="GO:0035657">
    <property type="term" value="C:eRF1 methyltransferase complex"/>
    <property type="evidence" value="ECO:0007669"/>
    <property type="project" value="TreeGrafter"/>
</dbReference>
<dbReference type="InterPro" id="IPR002052">
    <property type="entry name" value="DNA_methylase_N6_adenine_CS"/>
</dbReference>
<dbReference type="CDD" id="cd02440">
    <property type="entry name" value="AdoMet_MTases"/>
    <property type="match status" value="1"/>
</dbReference>
<dbReference type="Proteomes" id="UP000038830">
    <property type="component" value="Unassembled WGS sequence"/>
</dbReference>
<proteinExistence type="inferred from homology"/>
<keyword evidence="4" id="KW-0808">Transferase</keyword>
<comment type="subcellular location">
    <subcellularLocation>
        <location evidence="1">Nucleus</location>
    </subcellularLocation>
</comment>
<evidence type="ECO:0000256" key="1">
    <source>
        <dbReference type="ARBA" id="ARBA00004123"/>
    </source>
</evidence>
<dbReference type="Pfam" id="PF05175">
    <property type="entry name" value="MTS"/>
    <property type="match status" value="1"/>
</dbReference>
<evidence type="ECO:0000256" key="6">
    <source>
        <dbReference type="ARBA" id="ARBA00023242"/>
    </source>
</evidence>
<dbReference type="PROSITE" id="PS00092">
    <property type="entry name" value="N6_MTASE"/>
    <property type="match status" value="1"/>
</dbReference>
<evidence type="ECO:0000313" key="9">
    <source>
        <dbReference type="Proteomes" id="UP000038830"/>
    </source>
</evidence>
<evidence type="ECO:0000256" key="3">
    <source>
        <dbReference type="ARBA" id="ARBA00022603"/>
    </source>
</evidence>
<dbReference type="GO" id="GO:0003676">
    <property type="term" value="F:nucleic acid binding"/>
    <property type="evidence" value="ECO:0007669"/>
    <property type="project" value="InterPro"/>
</dbReference>
<dbReference type="GO" id="GO:0032259">
    <property type="term" value="P:methylation"/>
    <property type="evidence" value="ECO:0007669"/>
    <property type="project" value="UniProtKB-KW"/>
</dbReference>
<keyword evidence="5" id="KW-0949">S-adenosyl-L-methionine</keyword>
<feature type="domain" description="Methyltransferase small" evidence="7">
    <location>
        <begin position="23"/>
        <end position="122"/>
    </location>
</feature>
<dbReference type="InterPro" id="IPR029063">
    <property type="entry name" value="SAM-dependent_MTases_sf"/>
</dbReference>
<evidence type="ECO:0000256" key="2">
    <source>
        <dbReference type="ARBA" id="ARBA00006149"/>
    </source>
</evidence>
<dbReference type="Gene3D" id="3.40.50.150">
    <property type="entry name" value="Vaccinia Virus protein VP39"/>
    <property type="match status" value="1"/>
</dbReference>
<dbReference type="NCBIfam" id="TIGR00537">
    <property type="entry name" value="hemK_rel_arch"/>
    <property type="match status" value="1"/>
</dbReference>
<comment type="similarity">
    <text evidence="2">Belongs to the eukaryotic/archaeal PrmC-related family.</text>
</comment>
<keyword evidence="3" id="KW-0489">Methyltransferase</keyword>
<protein>
    <recommendedName>
        <fullName evidence="7">Methyltransferase small domain-containing protein</fullName>
    </recommendedName>
</protein>
<evidence type="ECO:0000256" key="5">
    <source>
        <dbReference type="ARBA" id="ARBA00022691"/>
    </source>
</evidence>
<dbReference type="SUPFAM" id="SSF53335">
    <property type="entry name" value="S-adenosyl-L-methionine-dependent methyltransferases"/>
    <property type="match status" value="1"/>
</dbReference>
<dbReference type="GO" id="GO:0008276">
    <property type="term" value="F:protein methyltransferase activity"/>
    <property type="evidence" value="ECO:0007669"/>
    <property type="project" value="TreeGrafter"/>
</dbReference>
<dbReference type="PANTHER" id="PTHR45875:SF1">
    <property type="entry name" value="METHYLTRANSFERASE N6AMT1"/>
    <property type="match status" value="1"/>
</dbReference>
<dbReference type="PANTHER" id="PTHR45875">
    <property type="entry name" value="METHYLTRANSFERASE N6AMT1"/>
    <property type="match status" value="1"/>
</dbReference>